<dbReference type="GO" id="GO:0006777">
    <property type="term" value="P:Mo-molybdopterin cofactor biosynthetic process"/>
    <property type="evidence" value="ECO:0007669"/>
    <property type="project" value="UniProtKB-KW"/>
</dbReference>
<evidence type="ECO:0000313" key="7">
    <source>
        <dbReference type="EMBL" id="ANB11596.1"/>
    </source>
</evidence>
<keyword evidence="4" id="KW-0501">Molybdenum cofactor biosynthesis</keyword>
<dbReference type="InterPro" id="IPR023045">
    <property type="entry name" value="MoaC"/>
</dbReference>
<dbReference type="NCBIfam" id="NF006870">
    <property type="entry name" value="PRK09364.1"/>
    <property type="match status" value="1"/>
</dbReference>
<dbReference type="CDD" id="cd01420">
    <property type="entry name" value="MoaC_PE"/>
    <property type="match status" value="1"/>
</dbReference>
<dbReference type="Pfam" id="PF01967">
    <property type="entry name" value="MoaC"/>
    <property type="match status" value="1"/>
</dbReference>
<dbReference type="KEGG" id="slb:AWJ20_4416"/>
<evidence type="ECO:0000256" key="5">
    <source>
        <dbReference type="ARBA" id="ARBA00023239"/>
    </source>
</evidence>
<dbReference type="SUPFAM" id="SSF55040">
    <property type="entry name" value="Molybdenum cofactor biosynthesis protein C, MoaC"/>
    <property type="match status" value="1"/>
</dbReference>
<dbReference type="OrthoDB" id="429626at2759"/>
<dbReference type="InterPro" id="IPR002820">
    <property type="entry name" value="Mopterin_CF_biosynth-C_dom"/>
</dbReference>
<organism evidence="7 8">
    <name type="scientific">Sugiyamaella lignohabitans</name>
    <dbReference type="NCBI Taxonomy" id="796027"/>
    <lineage>
        <taxon>Eukaryota</taxon>
        <taxon>Fungi</taxon>
        <taxon>Dikarya</taxon>
        <taxon>Ascomycota</taxon>
        <taxon>Saccharomycotina</taxon>
        <taxon>Dipodascomycetes</taxon>
        <taxon>Dipodascales</taxon>
        <taxon>Trichomonascaceae</taxon>
        <taxon>Sugiyamaella</taxon>
    </lineage>
</organism>
<dbReference type="RefSeq" id="XP_018734073.1">
    <property type="nucleotide sequence ID" value="XM_018881484.1"/>
</dbReference>
<evidence type="ECO:0000256" key="3">
    <source>
        <dbReference type="ARBA" id="ARBA00012575"/>
    </source>
</evidence>
<dbReference type="PANTHER" id="PTHR22960:SF0">
    <property type="entry name" value="MOLYBDENUM COFACTOR BIOSYNTHESIS PROTEIN 1"/>
    <property type="match status" value="1"/>
</dbReference>
<dbReference type="UniPathway" id="UPA00344"/>
<dbReference type="GO" id="GO:0061799">
    <property type="term" value="F:cyclic pyranopterin monophosphate synthase activity"/>
    <property type="evidence" value="ECO:0007669"/>
    <property type="project" value="UniProtKB-EC"/>
</dbReference>
<dbReference type="EMBL" id="CP014500">
    <property type="protein sequence ID" value="ANB11596.1"/>
    <property type="molecule type" value="Genomic_DNA"/>
</dbReference>
<dbReference type="EC" id="4.6.1.17" evidence="3"/>
<gene>
    <name evidence="7" type="primary">ERP3</name>
    <name evidence="7" type="ORF">AWJ20_4416</name>
</gene>
<dbReference type="Gene3D" id="3.30.70.640">
    <property type="entry name" value="Molybdopterin cofactor biosynthesis C (MoaC) domain"/>
    <property type="match status" value="1"/>
</dbReference>
<dbReference type="InterPro" id="IPR036522">
    <property type="entry name" value="MoaC_sf"/>
</dbReference>
<evidence type="ECO:0000256" key="1">
    <source>
        <dbReference type="ARBA" id="ARBA00001637"/>
    </source>
</evidence>
<evidence type="ECO:0000256" key="2">
    <source>
        <dbReference type="ARBA" id="ARBA00005046"/>
    </source>
</evidence>
<keyword evidence="5" id="KW-0456">Lyase</keyword>
<proteinExistence type="predicted"/>
<comment type="catalytic activity">
    <reaction evidence="1">
        <text>(8S)-3',8-cyclo-7,8-dihydroguanosine 5'-triphosphate = cyclic pyranopterin phosphate + diphosphate</text>
        <dbReference type="Rhea" id="RHEA:49580"/>
        <dbReference type="ChEBI" id="CHEBI:33019"/>
        <dbReference type="ChEBI" id="CHEBI:59648"/>
        <dbReference type="ChEBI" id="CHEBI:131766"/>
        <dbReference type="EC" id="4.6.1.17"/>
    </reaction>
</comment>
<accession>A0A167CET9</accession>
<evidence type="ECO:0000256" key="4">
    <source>
        <dbReference type="ARBA" id="ARBA00023150"/>
    </source>
</evidence>
<sequence>MPFNNPARQLGSLRLFSTTRTTSDLTHVDSSGSAHMVDISEKKETRRSATAKGVIRFSNDQVATLIRNNQLKKGDVLSVARIAGIMAVKLTPNIIPLCHPIMVTKIKNNLVVCHSDNSVEVTCTVECFGKTGVEMEAMTGAMASLTTVYDMCKAVDKHMVISQVYISEKRGGKADFTFDPANDSTADSSRQ</sequence>
<dbReference type="InterPro" id="IPR050105">
    <property type="entry name" value="MoCo_biosynth_MoaA/MoaC"/>
</dbReference>
<name>A0A167CET9_9ASCO</name>
<feature type="domain" description="Molybdopterin cofactor biosynthesis C (MoaC)" evidence="6">
    <location>
        <begin position="36"/>
        <end position="172"/>
    </location>
</feature>
<dbReference type="NCBIfam" id="TIGR00581">
    <property type="entry name" value="moaC"/>
    <property type="match status" value="1"/>
</dbReference>
<dbReference type="GO" id="GO:0061798">
    <property type="term" value="F:GTP 3',8'-cyclase activity"/>
    <property type="evidence" value="ECO:0007669"/>
    <property type="project" value="TreeGrafter"/>
</dbReference>
<protein>
    <recommendedName>
        <fullName evidence="3">cyclic pyranopterin monophosphate synthase</fullName>
        <ecNumber evidence="3">4.6.1.17</ecNumber>
    </recommendedName>
</protein>
<evidence type="ECO:0000313" key="8">
    <source>
        <dbReference type="Proteomes" id="UP000189580"/>
    </source>
</evidence>
<dbReference type="GeneID" id="30036546"/>
<reference evidence="7 8" key="1">
    <citation type="submission" date="2016-02" db="EMBL/GenBank/DDBJ databases">
        <title>Complete genome sequence and transcriptome regulation of the pentose utilising yeast Sugiyamaella lignohabitans.</title>
        <authorList>
            <person name="Bellasio M."/>
            <person name="Peymann A."/>
            <person name="Valli M."/>
            <person name="Sipitzky M."/>
            <person name="Graf A."/>
            <person name="Sauer M."/>
            <person name="Marx H."/>
            <person name="Mattanovich D."/>
        </authorList>
    </citation>
    <scope>NUCLEOTIDE SEQUENCE [LARGE SCALE GENOMIC DNA]</scope>
    <source>
        <strain evidence="7 8">CBS 10342</strain>
    </source>
</reference>
<evidence type="ECO:0000259" key="6">
    <source>
        <dbReference type="Pfam" id="PF01967"/>
    </source>
</evidence>
<dbReference type="AlphaFoldDB" id="A0A167CET9"/>
<dbReference type="InterPro" id="IPR047594">
    <property type="entry name" value="MoaC_bact/euk"/>
</dbReference>
<dbReference type="Proteomes" id="UP000189580">
    <property type="component" value="Chromosome c"/>
</dbReference>
<dbReference type="PANTHER" id="PTHR22960">
    <property type="entry name" value="MOLYBDOPTERIN COFACTOR SYNTHESIS PROTEIN A"/>
    <property type="match status" value="1"/>
</dbReference>
<comment type="pathway">
    <text evidence="2">Cofactor biosynthesis; molybdopterin biosynthesis.</text>
</comment>
<keyword evidence="8" id="KW-1185">Reference proteome</keyword>